<dbReference type="InterPro" id="IPR036922">
    <property type="entry name" value="Rieske_2Fe-2S_sf"/>
</dbReference>
<accession>A0A6P1DVU1</accession>
<evidence type="ECO:0000256" key="1">
    <source>
        <dbReference type="ARBA" id="ARBA00022714"/>
    </source>
</evidence>
<reference evidence="7" key="1">
    <citation type="journal article" date="2020" name="Microbiol. Resour. Announc.">
        <title>Draft Genome Sequences of Thiorhodococcus mannitoliphagus and Thiorhodococcus minor, Purple Sulfur Photosynthetic Bacteria in the Gammaproteobacterial Family Chromatiaceae.</title>
        <authorList>
            <person name="Aviles F.A."/>
            <person name="Meyer T.E."/>
            <person name="Kyndt J.A."/>
        </authorList>
    </citation>
    <scope>NUCLEOTIDE SEQUENCE [LARGE SCALE GENOMIC DNA]</scope>
    <source>
        <strain evidence="7">DSM 18266</strain>
    </source>
</reference>
<dbReference type="AlphaFoldDB" id="A0A6P1DVU1"/>
<evidence type="ECO:0000256" key="3">
    <source>
        <dbReference type="ARBA" id="ARBA00023004"/>
    </source>
</evidence>
<dbReference type="Pfam" id="PF00355">
    <property type="entry name" value="Rieske"/>
    <property type="match status" value="1"/>
</dbReference>
<sequence length="130" mass="14967">MNTTSQRDSTREKRKLAVCASADLGDRQYRIVPLLFKDEEHTAIVLRHKGQIYAYLNQCVHMVRRLDCLHDTVFDAEQEHLRCSMHGIVYDPTTGESLSVLCSGERLEPLRATELEGQVYIIDKRAKHLL</sequence>
<keyword evidence="3" id="KW-0408">Iron</keyword>
<keyword evidence="7" id="KW-1185">Reference proteome</keyword>
<dbReference type="Gene3D" id="2.102.10.10">
    <property type="entry name" value="Rieske [2Fe-2S] iron-sulphur domain"/>
    <property type="match status" value="1"/>
</dbReference>
<keyword evidence="2" id="KW-0479">Metal-binding</keyword>
<dbReference type="Proteomes" id="UP000471640">
    <property type="component" value="Unassembled WGS sequence"/>
</dbReference>
<dbReference type="GO" id="GO:0046872">
    <property type="term" value="F:metal ion binding"/>
    <property type="evidence" value="ECO:0007669"/>
    <property type="project" value="UniProtKB-KW"/>
</dbReference>
<gene>
    <name evidence="6" type="ORF">G3480_12495</name>
</gene>
<keyword evidence="4" id="KW-0411">Iron-sulfur</keyword>
<dbReference type="GO" id="GO:0051537">
    <property type="term" value="F:2 iron, 2 sulfur cluster binding"/>
    <property type="evidence" value="ECO:0007669"/>
    <property type="project" value="UniProtKB-KW"/>
</dbReference>
<dbReference type="EMBL" id="JAAIJR010000045">
    <property type="protein sequence ID" value="NEX21121.1"/>
    <property type="molecule type" value="Genomic_DNA"/>
</dbReference>
<dbReference type="RefSeq" id="WP_164654224.1">
    <property type="nucleotide sequence ID" value="NZ_JAAIJR010000045.1"/>
</dbReference>
<dbReference type="PROSITE" id="PS51296">
    <property type="entry name" value="RIESKE"/>
    <property type="match status" value="1"/>
</dbReference>
<proteinExistence type="predicted"/>
<evidence type="ECO:0000259" key="5">
    <source>
        <dbReference type="PROSITE" id="PS51296"/>
    </source>
</evidence>
<feature type="domain" description="Rieske" evidence="5">
    <location>
        <begin position="16"/>
        <end position="121"/>
    </location>
</feature>
<evidence type="ECO:0000256" key="2">
    <source>
        <dbReference type="ARBA" id="ARBA00022723"/>
    </source>
</evidence>
<name>A0A6P1DVU1_9GAMM</name>
<protein>
    <submittedName>
        <fullName evidence="6">Rieske 2Fe-2S domain-containing protein</fullName>
    </submittedName>
</protein>
<reference evidence="6 7" key="2">
    <citation type="submission" date="2020-02" db="EMBL/GenBank/DDBJ databases">
        <title>Genome sequences of Thiorhodococcus mannitoliphagus and Thiorhodococcus minor, purple sulfur photosynthetic bacteria in the gammaproteobacterial family, Chromatiaceae.</title>
        <authorList>
            <person name="Aviles F.A."/>
            <person name="Meyer T.E."/>
            <person name="Kyndt J.A."/>
        </authorList>
    </citation>
    <scope>NUCLEOTIDE SEQUENCE [LARGE SCALE GENOMIC DNA]</scope>
    <source>
        <strain evidence="6 7">DSM 18266</strain>
    </source>
</reference>
<comment type="caution">
    <text evidence="6">The sequence shown here is derived from an EMBL/GenBank/DDBJ whole genome shotgun (WGS) entry which is preliminary data.</text>
</comment>
<organism evidence="6 7">
    <name type="scientific">Thiorhodococcus mannitoliphagus</name>
    <dbReference type="NCBI Taxonomy" id="329406"/>
    <lineage>
        <taxon>Bacteria</taxon>
        <taxon>Pseudomonadati</taxon>
        <taxon>Pseudomonadota</taxon>
        <taxon>Gammaproteobacteria</taxon>
        <taxon>Chromatiales</taxon>
        <taxon>Chromatiaceae</taxon>
        <taxon>Thiorhodococcus</taxon>
    </lineage>
</organism>
<evidence type="ECO:0000313" key="6">
    <source>
        <dbReference type="EMBL" id="NEX21121.1"/>
    </source>
</evidence>
<evidence type="ECO:0000313" key="7">
    <source>
        <dbReference type="Proteomes" id="UP000471640"/>
    </source>
</evidence>
<evidence type="ECO:0000256" key="4">
    <source>
        <dbReference type="ARBA" id="ARBA00023014"/>
    </source>
</evidence>
<keyword evidence="1" id="KW-0001">2Fe-2S</keyword>
<dbReference type="SUPFAM" id="SSF50022">
    <property type="entry name" value="ISP domain"/>
    <property type="match status" value="1"/>
</dbReference>
<dbReference type="InterPro" id="IPR017941">
    <property type="entry name" value="Rieske_2Fe-2S"/>
</dbReference>